<comment type="caution">
    <text evidence="1">The sequence shown here is derived from an EMBL/GenBank/DDBJ whole genome shotgun (WGS) entry which is preliminary data.</text>
</comment>
<dbReference type="AlphaFoldDB" id="A0A7J7P525"/>
<sequence>MLLPATSYCIVHYHLPYYHTVTIHKQSTHSHKCIHDSYSHTHSHKHNSQLTNSQTEIVQCKVKHHFYWSITAITCTLW</sequence>
<name>A0A7J7P525_9MAGN</name>
<dbReference type="Proteomes" id="UP000541444">
    <property type="component" value="Unassembled WGS sequence"/>
</dbReference>
<organism evidence="1 2">
    <name type="scientific">Kingdonia uniflora</name>
    <dbReference type="NCBI Taxonomy" id="39325"/>
    <lineage>
        <taxon>Eukaryota</taxon>
        <taxon>Viridiplantae</taxon>
        <taxon>Streptophyta</taxon>
        <taxon>Embryophyta</taxon>
        <taxon>Tracheophyta</taxon>
        <taxon>Spermatophyta</taxon>
        <taxon>Magnoliopsida</taxon>
        <taxon>Ranunculales</taxon>
        <taxon>Circaeasteraceae</taxon>
        <taxon>Kingdonia</taxon>
    </lineage>
</organism>
<protein>
    <submittedName>
        <fullName evidence="1">Uncharacterized protein</fullName>
    </submittedName>
</protein>
<proteinExistence type="predicted"/>
<evidence type="ECO:0000313" key="1">
    <source>
        <dbReference type="EMBL" id="KAF6174278.1"/>
    </source>
</evidence>
<evidence type="ECO:0000313" key="2">
    <source>
        <dbReference type="Proteomes" id="UP000541444"/>
    </source>
</evidence>
<reference evidence="1 2" key="1">
    <citation type="journal article" date="2020" name="IScience">
        <title>Genome Sequencing of the Endangered Kingdonia uniflora (Circaeasteraceae, Ranunculales) Reveals Potential Mechanisms of Evolutionary Specialization.</title>
        <authorList>
            <person name="Sun Y."/>
            <person name="Deng T."/>
            <person name="Zhang A."/>
            <person name="Moore M.J."/>
            <person name="Landis J.B."/>
            <person name="Lin N."/>
            <person name="Zhang H."/>
            <person name="Zhang X."/>
            <person name="Huang J."/>
            <person name="Zhang X."/>
            <person name="Sun H."/>
            <person name="Wang H."/>
        </authorList>
    </citation>
    <scope>NUCLEOTIDE SEQUENCE [LARGE SCALE GENOMIC DNA]</scope>
    <source>
        <strain evidence="1">TB1705</strain>
        <tissue evidence="1">Leaf</tissue>
    </source>
</reference>
<dbReference type="EMBL" id="JACGCM010000281">
    <property type="protein sequence ID" value="KAF6174278.1"/>
    <property type="molecule type" value="Genomic_DNA"/>
</dbReference>
<gene>
    <name evidence="1" type="ORF">GIB67_019654</name>
</gene>
<accession>A0A7J7P525</accession>
<keyword evidence="2" id="KW-1185">Reference proteome</keyword>